<sequence>MVDTFRIPPLLLAVLGITLACACLGSDSDGEKPGSKVIHPAEAAIMIEDMENDPGFLIIDLRTADEFAGGHIPGAINIDAATFPEQIERLDPDGTYLIYCRRGMRSAGVHKLMDEAGFREVYEIEGGISAWQAAGMPLAEG</sequence>
<keyword evidence="3" id="KW-1185">Reference proteome</keyword>
<dbReference type="PROSITE" id="PS50206">
    <property type="entry name" value="RHODANESE_3"/>
    <property type="match status" value="1"/>
</dbReference>
<evidence type="ECO:0000313" key="2">
    <source>
        <dbReference type="EMBL" id="WOX57788.1"/>
    </source>
</evidence>
<protein>
    <submittedName>
        <fullName evidence="2">Rhodanese-like domain-containing protein</fullName>
    </submittedName>
</protein>
<dbReference type="Pfam" id="PF00581">
    <property type="entry name" value="Rhodanese"/>
    <property type="match status" value="1"/>
</dbReference>
<dbReference type="GeneID" id="85731611"/>
<dbReference type="PANTHER" id="PTHR43031">
    <property type="entry name" value="FAD-DEPENDENT OXIDOREDUCTASE"/>
    <property type="match status" value="1"/>
</dbReference>
<dbReference type="Gene3D" id="3.40.250.10">
    <property type="entry name" value="Rhodanese-like domain"/>
    <property type="match status" value="1"/>
</dbReference>
<name>A0AAX4FV28_9EURY</name>
<dbReference type="KEGG" id="mrc:R6Y96_00600"/>
<dbReference type="PROSITE" id="PS51257">
    <property type="entry name" value="PROKAR_LIPOPROTEIN"/>
    <property type="match status" value="1"/>
</dbReference>
<dbReference type="InterPro" id="IPR050229">
    <property type="entry name" value="GlpE_sulfurtransferase"/>
</dbReference>
<dbReference type="GO" id="GO:0004792">
    <property type="term" value="F:thiosulfate-cyanide sulfurtransferase activity"/>
    <property type="evidence" value="ECO:0007669"/>
    <property type="project" value="InterPro"/>
</dbReference>
<dbReference type="InterPro" id="IPR036873">
    <property type="entry name" value="Rhodanese-like_dom_sf"/>
</dbReference>
<feature type="domain" description="Rhodanese" evidence="1">
    <location>
        <begin position="52"/>
        <end position="140"/>
    </location>
</feature>
<dbReference type="SUPFAM" id="SSF52821">
    <property type="entry name" value="Rhodanese/Cell cycle control phosphatase"/>
    <property type="match status" value="1"/>
</dbReference>
<evidence type="ECO:0000313" key="3">
    <source>
        <dbReference type="Proteomes" id="UP001305652"/>
    </source>
</evidence>
<dbReference type="EMBL" id="CP137642">
    <property type="protein sequence ID" value="WOX57788.1"/>
    <property type="molecule type" value="Genomic_DNA"/>
</dbReference>
<dbReference type="AlphaFoldDB" id="A0AAX4FV28"/>
<dbReference type="RefSeq" id="WP_318621525.1">
    <property type="nucleotide sequence ID" value="NZ_CP137642.1"/>
</dbReference>
<accession>A0AAX4FV28</accession>
<dbReference type="PROSITE" id="PS00380">
    <property type="entry name" value="RHODANESE_1"/>
    <property type="match status" value="1"/>
</dbReference>
<dbReference type="PANTHER" id="PTHR43031:SF1">
    <property type="entry name" value="PYRIDINE NUCLEOTIDE-DISULPHIDE OXIDOREDUCTASE"/>
    <property type="match status" value="1"/>
</dbReference>
<dbReference type="InterPro" id="IPR001307">
    <property type="entry name" value="Thiosulphate_STrfase_CS"/>
</dbReference>
<dbReference type="Proteomes" id="UP001305652">
    <property type="component" value="Chromosome"/>
</dbReference>
<gene>
    <name evidence="2" type="ORF">R6Y96_00600</name>
</gene>
<organism evidence="2 3">
    <name type="scientific">Methanoculleus receptaculi</name>
    <dbReference type="NCBI Taxonomy" id="394967"/>
    <lineage>
        <taxon>Archaea</taxon>
        <taxon>Methanobacteriati</taxon>
        <taxon>Methanobacteriota</taxon>
        <taxon>Stenosarchaea group</taxon>
        <taxon>Methanomicrobia</taxon>
        <taxon>Methanomicrobiales</taxon>
        <taxon>Methanomicrobiaceae</taxon>
        <taxon>Methanoculleus</taxon>
    </lineage>
</organism>
<dbReference type="SMART" id="SM00450">
    <property type="entry name" value="RHOD"/>
    <property type="match status" value="1"/>
</dbReference>
<reference evidence="2 3" key="1">
    <citation type="submission" date="2023-10" db="EMBL/GenBank/DDBJ databases">
        <title>The complete genome sequence of Methanoculleus receptaculi DSM 18860.</title>
        <authorList>
            <person name="Lai S.-J."/>
            <person name="You Y.-T."/>
            <person name="Chen S.-C."/>
        </authorList>
    </citation>
    <scope>NUCLEOTIDE SEQUENCE [LARGE SCALE GENOMIC DNA]</scope>
    <source>
        <strain evidence="2 3">DSM 18860</strain>
    </source>
</reference>
<dbReference type="CDD" id="cd00158">
    <property type="entry name" value="RHOD"/>
    <property type="match status" value="1"/>
</dbReference>
<evidence type="ECO:0000259" key="1">
    <source>
        <dbReference type="PROSITE" id="PS50206"/>
    </source>
</evidence>
<proteinExistence type="predicted"/>
<dbReference type="InterPro" id="IPR001763">
    <property type="entry name" value="Rhodanese-like_dom"/>
</dbReference>